<comment type="caution">
    <text evidence="2">The sequence shown here is derived from an EMBL/GenBank/DDBJ whole genome shotgun (WGS) entry which is preliminary data.</text>
</comment>
<accession>A0ABR1IVV5</accession>
<dbReference type="InterPro" id="IPR000408">
    <property type="entry name" value="Reg_chr_condens"/>
</dbReference>
<feature type="compositionally biased region" description="Basic and acidic residues" evidence="1">
    <location>
        <begin position="11"/>
        <end position="21"/>
    </location>
</feature>
<gene>
    <name evidence="2" type="ORF">VKT23_016138</name>
</gene>
<feature type="region of interest" description="Disordered" evidence="1">
    <location>
        <begin position="74"/>
        <end position="98"/>
    </location>
</feature>
<organism evidence="2 3">
    <name type="scientific">Marasmiellus scandens</name>
    <dbReference type="NCBI Taxonomy" id="2682957"/>
    <lineage>
        <taxon>Eukaryota</taxon>
        <taxon>Fungi</taxon>
        <taxon>Dikarya</taxon>
        <taxon>Basidiomycota</taxon>
        <taxon>Agaricomycotina</taxon>
        <taxon>Agaricomycetes</taxon>
        <taxon>Agaricomycetidae</taxon>
        <taxon>Agaricales</taxon>
        <taxon>Marasmiineae</taxon>
        <taxon>Omphalotaceae</taxon>
        <taxon>Marasmiellus</taxon>
    </lineage>
</organism>
<dbReference type="Proteomes" id="UP001498398">
    <property type="component" value="Unassembled WGS sequence"/>
</dbReference>
<feature type="region of interest" description="Disordered" evidence="1">
    <location>
        <begin position="1"/>
        <end position="21"/>
    </location>
</feature>
<evidence type="ECO:0000313" key="2">
    <source>
        <dbReference type="EMBL" id="KAK7442540.1"/>
    </source>
</evidence>
<dbReference type="InterPro" id="IPR009091">
    <property type="entry name" value="RCC1/BLIP-II"/>
</dbReference>
<evidence type="ECO:0000313" key="3">
    <source>
        <dbReference type="Proteomes" id="UP001498398"/>
    </source>
</evidence>
<protein>
    <submittedName>
        <fullName evidence="2">Uncharacterized protein</fullName>
    </submittedName>
</protein>
<dbReference type="SUPFAM" id="SSF50985">
    <property type="entry name" value="RCC1/BLIP-II"/>
    <property type="match status" value="1"/>
</dbReference>
<dbReference type="PROSITE" id="PS00626">
    <property type="entry name" value="RCC1_2"/>
    <property type="match status" value="1"/>
</dbReference>
<sequence>MSENAPVRLRPGPEDSGAKEGTRFADAACGRNHTLLVESDGQVCSVGANSLGQVCITCFFFPVFFFFQVQTPSQPRDPQYLENSCLGSAEEGQHSNLQ</sequence>
<reference evidence="2 3" key="1">
    <citation type="submission" date="2024-01" db="EMBL/GenBank/DDBJ databases">
        <title>A draft genome for the cacao thread blight pathogen Marasmiellus scandens.</title>
        <authorList>
            <person name="Baruah I.K."/>
            <person name="Leung J."/>
            <person name="Bukari Y."/>
            <person name="Amoako-Attah I."/>
            <person name="Meinhardt L.W."/>
            <person name="Bailey B.A."/>
            <person name="Cohen S.P."/>
        </authorList>
    </citation>
    <scope>NUCLEOTIDE SEQUENCE [LARGE SCALE GENOMIC DNA]</scope>
    <source>
        <strain evidence="2 3">GH-19</strain>
    </source>
</reference>
<keyword evidence="3" id="KW-1185">Reference proteome</keyword>
<proteinExistence type="predicted"/>
<dbReference type="Pfam" id="PF13540">
    <property type="entry name" value="RCC1_2"/>
    <property type="match status" value="1"/>
</dbReference>
<evidence type="ECO:0000256" key="1">
    <source>
        <dbReference type="SAM" id="MobiDB-lite"/>
    </source>
</evidence>
<feature type="compositionally biased region" description="Polar residues" evidence="1">
    <location>
        <begin position="74"/>
        <end position="86"/>
    </location>
</feature>
<dbReference type="EMBL" id="JBANRG010000058">
    <property type="protein sequence ID" value="KAK7442540.1"/>
    <property type="molecule type" value="Genomic_DNA"/>
</dbReference>
<dbReference type="Gene3D" id="2.130.10.30">
    <property type="entry name" value="Regulator of chromosome condensation 1/beta-lactamase-inhibitor protein II"/>
    <property type="match status" value="1"/>
</dbReference>
<name>A0ABR1IVV5_9AGAR</name>